<proteinExistence type="predicted"/>
<dbReference type="VEuPathDB" id="MicrosporidiaDB:CWI37_0655p0040"/>
<evidence type="ECO:0000313" key="2">
    <source>
        <dbReference type="Proteomes" id="UP000292362"/>
    </source>
</evidence>
<organism evidence="1 2">
    <name type="scientific">Hamiltosporidium tvaerminnensis</name>
    <dbReference type="NCBI Taxonomy" id="1176355"/>
    <lineage>
        <taxon>Eukaryota</taxon>
        <taxon>Fungi</taxon>
        <taxon>Fungi incertae sedis</taxon>
        <taxon>Microsporidia</taxon>
        <taxon>Dubosqiidae</taxon>
        <taxon>Hamiltosporidium</taxon>
    </lineage>
</organism>
<dbReference type="EMBL" id="PITJ01000655">
    <property type="protein sequence ID" value="TBU01671.1"/>
    <property type="molecule type" value="Genomic_DNA"/>
</dbReference>
<gene>
    <name evidence="1" type="ORF">CWI37_0655p0040</name>
</gene>
<reference evidence="1 2" key="1">
    <citation type="submission" date="2017-12" db="EMBL/GenBank/DDBJ databases">
        <authorList>
            <person name="Pombert J.-F."/>
            <person name="Haag K.L."/>
            <person name="Ebert D."/>
        </authorList>
    </citation>
    <scope>NUCLEOTIDE SEQUENCE [LARGE SCALE GENOMIC DNA]</scope>
    <source>
        <strain evidence="1">FI-OER-3-3</strain>
    </source>
</reference>
<name>A0A4Q9L4D0_9MICR</name>
<accession>A0A4Q9L4D0</accession>
<dbReference type="Proteomes" id="UP000292362">
    <property type="component" value="Unassembled WGS sequence"/>
</dbReference>
<dbReference type="AlphaFoldDB" id="A0A4Q9L4D0"/>
<comment type="caution">
    <text evidence="1">The sequence shown here is derived from an EMBL/GenBank/DDBJ whole genome shotgun (WGS) entry which is preliminary data.</text>
</comment>
<protein>
    <submittedName>
        <fullName evidence="1">Uncharacterized protein</fullName>
    </submittedName>
</protein>
<sequence>MKTCILGLSRKNLIFIGTMNVHCKIISILFSNEFQLNFKDINEDDTDIKICINTKAITYDDFLYFIRIIKDKYEVKEL</sequence>
<evidence type="ECO:0000313" key="1">
    <source>
        <dbReference type="EMBL" id="TBU01671.1"/>
    </source>
</evidence>